<dbReference type="AlphaFoldDB" id="A0A7C1ZP98"/>
<dbReference type="Gene3D" id="3.40.50.1010">
    <property type="entry name" value="5'-nuclease"/>
    <property type="match status" value="1"/>
</dbReference>
<organism evidence="2">
    <name type="scientific">Desulfofervidus auxilii</name>
    <dbReference type="NCBI Taxonomy" id="1621989"/>
    <lineage>
        <taxon>Bacteria</taxon>
        <taxon>Pseudomonadati</taxon>
        <taxon>Thermodesulfobacteriota</taxon>
        <taxon>Candidatus Desulfofervidia</taxon>
        <taxon>Candidatus Desulfofervidales</taxon>
        <taxon>Candidatus Desulfofervidaceae</taxon>
        <taxon>Candidatus Desulfofervidus</taxon>
    </lineage>
</organism>
<comment type="caution">
    <text evidence="2">The sequence shown here is derived from an EMBL/GenBank/DDBJ whole genome shotgun (WGS) entry which is preliminary data.</text>
</comment>
<feature type="domain" description="PIN" evidence="1">
    <location>
        <begin position="2"/>
        <end position="116"/>
    </location>
</feature>
<evidence type="ECO:0000259" key="1">
    <source>
        <dbReference type="Pfam" id="PF01850"/>
    </source>
</evidence>
<evidence type="ECO:0000313" key="2">
    <source>
        <dbReference type="EMBL" id="HEC68609.1"/>
    </source>
</evidence>
<dbReference type="InterPro" id="IPR002716">
    <property type="entry name" value="PIN_dom"/>
</dbReference>
<name>A0A7C1ZP98_DESA2</name>
<gene>
    <name evidence="2" type="ORF">ENI35_07385</name>
</gene>
<sequence length="122" mass="13872">MILVDSYGWIEYFAEGPLCNKYEQYLTNLKDIITPVIVVYEVYKKIKRERDEKAALEVLAQLSKTNIITLSETLAVKAADVSLKFKLPMADAIVYATAIIQNCEVVTSDPHFKELPNVIFIE</sequence>
<dbReference type="Pfam" id="PF01850">
    <property type="entry name" value="PIN"/>
    <property type="match status" value="1"/>
</dbReference>
<dbReference type="Proteomes" id="UP000885738">
    <property type="component" value="Unassembled WGS sequence"/>
</dbReference>
<dbReference type="InterPro" id="IPR029060">
    <property type="entry name" value="PIN-like_dom_sf"/>
</dbReference>
<reference evidence="2" key="1">
    <citation type="journal article" date="2020" name="mSystems">
        <title>Genome- and Community-Level Interaction Insights into Carbon Utilization and Element Cycling Functions of Hydrothermarchaeota in Hydrothermal Sediment.</title>
        <authorList>
            <person name="Zhou Z."/>
            <person name="Liu Y."/>
            <person name="Xu W."/>
            <person name="Pan J."/>
            <person name="Luo Z.H."/>
            <person name="Li M."/>
        </authorList>
    </citation>
    <scope>NUCLEOTIDE SEQUENCE [LARGE SCALE GENOMIC DNA]</scope>
    <source>
        <strain evidence="2">HyVt-389</strain>
    </source>
</reference>
<dbReference type="EMBL" id="DRIH01000268">
    <property type="protein sequence ID" value="HEC68609.1"/>
    <property type="molecule type" value="Genomic_DNA"/>
</dbReference>
<dbReference type="SUPFAM" id="SSF88723">
    <property type="entry name" value="PIN domain-like"/>
    <property type="match status" value="1"/>
</dbReference>
<proteinExistence type="predicted"/>
<dbReference type="CDD" id="cd18686">
    <property type="entry name" value="PIN_VapC-like"/>
    <property type="match status" value="1"/>
</dbReference>
<protein>
    <submittedName>
        <fullName evidence="2">Type II toxin-antitoxin system VapC family toxin</fullName>
    </submittedName>
</protein>
<accession>A0A7C1ZP98</accession>